<gene>
    <name evidence="3" type="ORF">IAA45_12000</name>
</gene>
<comment type="caution">
    <text evidence="3">The sequence shown here is derived from an EMBL/GenBank/DDBJ whole genome shotgun (WGS) entry which is preliminary data.</text>
</comment>
<dbReference type="Pfam" id="PF13439">
    <property type="entry name" value="Glyco_transf_4"/>
    <property type="match status" value="1"/>
</dbReference>
<name>A0A9D1WJP7_9FIRM</name>
<evidence type="ECO:0000313" key="4">
    <source>
        <dbReference type="Proteomes" id="UP000886817"/>
    </source>
</evidence>
<accession>A0A9D1WJP7</accession>
<dbReference type="Proteomes" id="UP000886817">
    <property type="component" value="Unassembled WGS sequence"/>
</dbReference>
<dbReference type="CDD" id="cd03801">
    <property type="entry name" value="GT4_PimA-like"/>
    <property type="match status" value="1"/>
</dbReference>
<organism evidence="3 4">
    <name type="scientific">Candidatus Blautia gallistercoris</name>
    <dbReference type="NCBI Taxonomy" id="2838490"/>
    <lineage>
        <taxon>Bacteria</taxon>
        <taxon>Bacillati</taxon>
        <taxon>Bacillota</taxon>
        <taxon>Clostridia</taxon>
        <taxon>Lachnospirales</taxon>
        <taxon>Lachnospiraceae</taxon>
        <taxon>Blautia</taxon>
    </lineage>
</organism>
<dbReference type="Pfam" id="PF00534">
    <property type="entry name" value="Glycos_transf_1"/>
    <property type="match status" value="1"/>
</dbReference>
<evidence type="ECO:0000259" key="2">
    <source>
        <dbReference type="Pfam" id="PF13439"/>
    </source>
</evidence>
<feature type="domain" description="Glycosyl transferase family 1" evidence="1">
    <location>
        <begin position="186"/>
        <end position="349"/>
    </location>
</feature>
<dbReference type="InterPro" id="IPR050194">
    <property type="entry name" value="Glycosyltransferase_grp1"/>
</dbReference>
<evidence type="ECO:0000313" key="3">
    <source>
        <dbReference type="EMBL" id="HIX60421.1"/>
    </source>
</evidence>
<dbReference type="GO" id="GO:0016757">
    <property type="term" value="F:glycosyltransferase activity"/>
    <property type="evidence" value="ECO:0007669"/>
    <property type="project" value="InterPro"/>
</dbReference>
<dbReference type="EMBL" id="DXEX01000254">
    <property type="protein sequence ID" value="HIX60421.1"/>
    <property type="molecule type" value="Genomic_DNA"/>
</dbReference>
<dbReference type="PANTHER" id="PTHR45947:SF3">
    <property type="entry name" value="SULFOQUINOVOSYL TRANSFERASE SQD2"/>
    <property type="match status" value="1"/>
</dbReference>
<dbReference type="InterPro" id="IPR001296">
    <property type="entry name" value="Glyco_trans_1"/>
</dbReference>
<dbReference type="InterPro" id="IPR028098">
    <property type="entry name" value="Glyco_trans_4-like_N"/>
</dbReference>
<sequence length="388" mass="43756">MPHMGGVERYTSYLAKGLLAKNWQVLVITTNPGTLPDEQILDGVPVLRLPAYPFIDGRFPVPLPGKKFLQLHRKLDRIQPDVVLVNTRFYFHSLYGVLWGWKKGARTLLLDHGSGHLYLPNPGLNLLGQWFEHGITALEKRFCREYYGVSLSSVKWLRHFHIKACGILPNAIDLDFIDQRLARPRTDFRQMYQIPPDAVVLVYTGRLIPEKGLLPLRDAFASLVRQHPETYLLLAGDGPLEEELKHTAPPHMFLTGRLSQDEVIDLLGCSDLFCLPSVSEGFSTSVLEAAACGNYLVITDSACPEELIKDSSYASVLPDTRPNTIYKALSAALEEPLRRAHAAEKTRKRLENNFTWEKTLERFLACLEHPAPGRSDMHTERNSHGTLS</sequence>
<dbReference type="AlphaFoldDB" id="A0A9D1WJP7"/>
<proteinExistence type="predicted"/>
<dbReference type="PANTHER" id="PTHR45947">
    <property type="entry name" value="SULFOQUINOVOSYL TRANSFERASE SQD2"/>
    <property type="match status" value="1"/>
</dbReference>
<feature type="domain" description="Glycosyltransferase subfamily 4-like N-terminal" evidence="2">
    <location>
        <begin position="4"/>
        <end position="175"/>
    </location>
</feature>
<reference evidence="3" key="2">
    <citation type="submission" date="2021-04" db="EMBL/GenBank/DDBJ databases">
        <authorList>
            <person name="Gilroy R."/>
        </authorList>
    </citation>
    <scope>NUCLEOTIDE SEQUENCE</scope>
    <source>
        <strain evidence="3">ChiSjej1B19-8411</strain>
    </source>
</reference>
<dbReference type="Gene3D" id="3.40.50.2000">
    <property type="entry name" value="Glycogen Phosphorylase B"/>
    <property type="match status" value="2"/>
</dbReference>
<protein>
    <submittedName>
        <fullName evidence="3">Glycosyltransferase family 4 protein</fullName>
    </submittedName>
</protein>
<reference evidence="3" key="1">
    <citation type="journal article" date="2021" name="PeerJ">
        <title>Extensive microbial diversity within the chicken gut microbiome revealed by metagenomics and culture.</title>
        <authorList>
            <person name="Gilroy R."/>
            <person name="Ravi A."/>
            <person name="Getino M."/>
            <person name="Pursley I."/>
            <person name="Horton D.L."/>
            <person name="Alikhan N.F."/>
            <person name="Baker D."/>
            <person name="Gharbi K."/>
            <person name="Hall N."/>
            <person name="Watson M."/>
            <person name="Adriaenssens E.M."/>
            <person name="Foster-Nyarko E."/>
            <person name="Jarju S."/>
            <person name="Secka A."/>
            <person name="Antonio M."/>
            <person name="Oren A."/>
            <person name="Chaudhuri R.R."/>
            <person name="La Ragione R."/>
            <person name="Hildebrand F."/>
            <person name="Pallen M.J."/>
        </authorList>
    </citation>
    <scope>NUCLEOTIDE SEQUENCE</scope>
    <source>
        <strain evidence="3">ChiSjej1B19-8411</strain>
    </source>
</reference>
<dbReference type="SUPFAM" id="SSF53756">
    <property type="entry name" value="UDP-Glycosyltransferase/glycogen phosphorylase"/>
    <property type="match status" value="1"/>
</dbReference>
<evidence type="ECO:0000259" key="1">
    <source>
        <dbReference type="Pfam" id="PF00534"/>
    </source>
</evidence>